<evidence type="ECO:0000256" key="2">
    <source>
        <dbReference type="SAM" id="SignalP"/>
    </source>
</evidence>
<dbReference type="GeneTree" id="ENSGT00390000004118"/>
<name>A0A8C7PHL6_ONCMY</name>
<evidence type="ECO:0000259" key="3">
    <source>
        <dbReference type="Pfam" id="PF08157"/>
    </source>
</evidence>
<dbReference type="Ensembl" id="ENSOMYT00000023765.2">
    <property type="protein sequence ID" value="ENSOMYP00000021667.2"/>
    <property type="gene ID" value="ENSOMYG00000010406.2"/>
</dbReference>
<proteinExistence type="predicted"/>
<dbReference type="InterPro" id="IPR012579">
    <property type="entry name" value="NOL7_C"/>
</dbReference>
<dbReference type="PANTHER" id="PTHR32337">
    <property type="entry name" value="NUCLEOLAR PROTEIN 7"/>
    <property type="match status" value="1"/>
</dbReference>
<keyword evidence="5" id="KW-1185">Reference proteome</keyword>
<keyword evidence="1" id="KW-0175">Coiled coil</keyword>
<reference evidence="4" key="3">
    <citation type="submission" date="2025-09" db="UniProtKB">
        <authorList>
            <consortium name="Ensembl"/>
        </authorList>
    </citation>
    <scope>IDENTIFICATION</scope>
</reference>
<dbReference type="PANTHER" id="PTHR32337:SF2">
    <property type="entry name" value="NUCLEOLAR PROTEIN 7"/>
    <property type="match status" value="1"/>
</dbReference>
<evidence type="ECO:0000256" key="1">
    <source>
        <dbReference type="SAM" id="Coils"/>
    </source>
</evidence>
<feature type="coiled-coil region" evidence="1">
    <location>
        <begin position="75"/>
        <end position="105"/>
    </location>
</feature>
<feature type="signal peptide" evidence="2">
    <location>
        <begin position="1"/>
        <end position="18"/>
    </location>
</feature>
<dbReference type="AlphaFoldDB" id="A0A8C7PHL6"/>
<accession>A0A8C7PHL6</accession>
<organism evidence="4 5">
    <name type="scientific">Oncorhynchus mykiss</name>
    <name type="common">Rainbow trout</name>
    <name type="synonym">Salmo gairdneri</name>
    <dbReference type="NCBI Taxonomy" id="8022"/>
    <lineage>
        <taxon>Eukaryota</taxon>
        <taxon>Metazoa</taxon>
        <taxon>Chordata</taxon>
        <taxon>Craniata</taxon>
        <taxon>Vertebrata</taxon>
        <taxon>Euteleostomi</taxon>
        <taxon>Actinopterygii</taxon>
        <taxon>Neopterygii</taxon>
        <taxon>Teleostei</taxon>
        <taxon>Protacanthopterygii</taxon>
        <taxon>Salmoniformes</taxon>
        <taxon>Salmonidae</taxon>
        <taxon>Salmoninae</taxon>
        <taxon>Oncorhynchus</taxon>
    </lineage>
</organism>
<feature type="domain" description="U3 small nucleolar RNA-associated protein NOL7 C-terminal" evidence="3">
    <location>
        <begin position="143"/>
        <end position="180"/>
    </location>
</feature>
<evidence type="ECO:0000313" key="4">
    <source>
        <dbReference type="Ensembl" id="ENSOMYP00000021667.2"/>
    </source>
</evidence>
<dbReference type="Proteomes" id="UP000694395">
    <property type="component" value="Chromosome 8"/>
</dbReference>
<keyword evidence="2" id="KW-0732">Signal</keyword>
<dbReference type="GO" id="GO:0003723">
    <property type="term" value="F:RNA binding"/>
    <property type="evidence" value="ECO:0007669"/>
    <property type="project" value="TreeGrafter"/>
</dbReference>
<protein>
    <submittedName>
        <fullName evidence="4">Nucleolar protein 7</fullName>
    </submittedName>
</protein>
<dbReference type="GO" id="GO:0005730">
    <property type="term" value="C:nucleolus"/>
    <property type="evidence" value="ECO:0007669"/>
    <property type="project" value="TreeGrafter"/>
</dbReference>
<evidence type="ECO:0000313" key="5">
    <source>
        <dbReference type="Proteomes" id="UP000694395"/>
    </source>
</evidence>
<reference evidence="4" key="1">
    <citation type="submission" date="2020-07" db="EMBL/GenBank/DDBJ databases">
        <title>A long reads based de novo assembly of the rainbow trout Arlee double haploid line genome.</title>
        <authorList>
            <person name="Gao G."/>
            <person name="Palti Y."/>
        </authorList>
    </citation>
    <scope>NUCLEOTIDE SEQUENCE [LARGE SCALE GENOMIC DNA]</scope>
</reference>
<sequence length="242" mass="27068">SKIGFLAFIAMAINCTAGIEVLVAAPERYLGVKSPSSSNKFNSANMTDDFQLHLDSSDDDAPEEVTFEESKASALRSMKNALETSKREKDLLKEKRRKRQELFQEQKVGPCLNVLNIISPVNVDVMNGSLMTHASCFSLKGNYSVMRVADQSSTNSQQQTAMDFIQARLYGPGSQRTTSMNTHQKCLALKKCNNNFFIISECLFHRNMQLAGKQLSKAHHTCERFHGTDENICLKFREGRSG</sequence>
<feature type="chain" id="PRO_5035472993" evidence="2">
    <location>
        <begin position="19"/>
        <end position="242"/>
    </location>
</feature>
<dbReference type="Pfam" id="PF08157">
    <property type="entry name" value="NUC129"/>
    <property type="match status" value="1"/>
</dbReference>
<reference evidence="4" key="2">
    <citation type="submission" date="2025-08" db="UniProtKB">
        <authorList>
            <consortium name="Ensembl"/>
        </authorList>
    </citation>
    <scope>IDENTIFICATION</scope>
</reference>